<dbReference type="AlphaFoldDB" id="A0A067M6H9"/>
<evidence type="ECO:0000313" key="2">
    <source>
        <dbReference type="EMBL" id="KDQ07201.1"/>
    </source>
</evidence>
<feature type="chain" id="PRO_5012520050" evidence="1">
    <location>
        <begin position="16"/>
        <end position="97"/>
    </location>
</feature>
<dbReference type="InParanoid" id="A0A067M6H9"/>
<sequence length="97" mass="10585">MILVFWGKLLRLVMATPGAKIHDVVRETYPDSALAAAAMRTRVQGPNAESSDIALSGRLFVRRVCVTSEYTQSVAWVGPNTALSVSVRALSRIKRQA</sequence>
<keyword evidence="1" id="KW-0732">Signal</keyword>
<evidence type="ECO:0000256" key="1">
    <source>
        <dbReference type="SAM" id="SignalP"/>
    </source>
</evidence>
<organism evidence="2 3">
    <name type="scientific">Botryobasidium botryosum (strain FD-172 SS1)</name>
    <dbReference type="NCBI Taxonomy" id="930990"/>
    <lineage>
        <taxon>Eukaryota</taxon>
        <taxon>Fungi</taxon>
        <taxon>Dikarya</taxon>
        <taxon>Basidiomycota</taxon>
        <taxon>Agaricomycotina</taxon>
        <taxon>Agaricomycetes</taxon>
        <taxon>Cantharellales</taxon>
        <taxon>Botryobasidiaceae</taxon>
        <taxon>Botryobasidium</taxon>
    </lineage>
</organism>
<reference evidence="3" key="1">
    <citation type="journal article" date="2014" name="Proc. Natl. Acad. Sci. U.S.A.">
        <title>Extensive sampling of basidiomycete genomes demonstrates inadequacy of the white-rot/brown-rot paradigm for wood decay fungi.</title>
        <authorList>
            <person name="Riley R."/>
            <person name="Salamov A.A."/>
            <person name="Brown D.W."/>
            <person name="Nagy L.G."/>
            <person name="Floudas D."/>
            <person name="Held B.W."/>
            <person name="Levasseur A."/>
            <person name="Lombard V."/>
            <person name="Morin E."/>
            <person name="Otillar R."/>
            <person name="Lindquist E.A."/>
            <person name="Sun H."/>
            <person name="LaButti K.M."/>
            <person name="Schmutz J."/>
            <person name="Jabbour D."/>
            <person name="Luo H."/>
            <person name="Baker S.E."/>
            <person name="Pisabarro A.G."/>
            <person name="Walton J.D."/>
            <person name="Blanchette R.A."/>
            <person name="Henrissat B."/>
            <person name="Martin F."/>
            <person name="Cullen D."/>
            <person name="Hibbett D.S."/>
            <person name="Grigoriev I.V."/>
        </authorList>
    </citation>
    <scope>NUCLEOTIDE SEQUENCE [LARGE SCALE GENOMIC DNA]</scope>
    <source>
        <strain evidence="3">FD-172 SS1</strain>
    </source>
</reference>
<dbReference type="Proteomes" id="UP000027195">
    <property type="component" value="Unassembled WGS sequence"/>
</dbReference>
<protein>
    <submittedName>
        <fullName evidence="2">Uncharacterized protein</fullName>
    </submittedName>
</protein>
<keyword evidence="3" id="KW-1185">Reference proteome</keyword>
<proteinExistence type="predicted"/>
<accession>A0A067M6H9</accession>
<name>A0A067M6H9_BOTB1</name>
<evidence type="ECO:0000313" key="3">
    <source>
        <dbReference type="Proteomes" id="UP000027195"/>
    </source>
</evidence>
<dbReference type="EMBL" id="KL198113">
    <property type="protein sequence ID" value="KDQ07201.1"/>
    <property type="molecule type" value="Genomic_DNA"/>
</dbReference>
<gene>
    <name evidence="2" type="ORF">BOTBODRAFT_616238</name>
</gene>
<dbReference type="HOGENOM" id="CLU_2346429_0_0_1"/>
<feature type="signal peptide" evidence="1">
    <location>
        <begin position="1"/>
        <end position="15"/>
    </location>
</feature>